<dbReference type="AlphaFoldDB" id="A0A0F4Z2D1"/>
<dbReference type="Gene3D" id="3.80.10.10">
    <property type="entry name" value="Ribonuclease Inhibitor"/>
    <property type="match status" value="1"/>
</dbReference>
<dbReference type="STRING" id="1408163.A0A0F4Z2D1"/>
<evidence type="ECO:0000313" key="4">
    <source>
        <dbReference type="Proteomes" id="UP000053958"/>
    </source>
</evidence>
<evidence type="ECO:0000259" key="2">
    <source>
        <dbReference type="Pfam" id="PF12937"/>
    </source>
</evidence>
<dbReference type="Pfam" id="PF12937">
    <property type="entry name" value="F-box-like"/>
    <property type="match status" value="1"/>
</dbReference>
<dbReference type="SUPFAM" id="SSF81383">
    <property type="entry name" value="F-box domain"/>
    <property type="match status" value="1"/>
</dbReference>
<evidence type="ECO:0000256" key="1">
    <source>
        <dbReference type="SAM" id="MobiDB-lite"/>
    </source>
</evidence>
<reference evidence="3 4" key="1">
    <citation type="submission" date="2015-04" db="EMBL/GenBank/DDBJ databases">
        <authorList>
            <person name="Heijne W.H."/>
            <person name="Fedorova N.D."/>
            <person name="Nierman W.C."/>
            <person name="Vollebregt A.W."/>
            <person name="Zhao Z."/>
            <person name="Wu L."/>
            <person name="Kumar M."/>
            <person name="Stam H."/>
            <person name="van den Berg M.A."/>
            <person name="Pel H.J."/>
        </authorList>
    </citation>
    <scope>NUCLEOTIDE SEQUENCE [LARGE SCALE GENOMIC DNA]</scope>
    <source>
        <strain evidence="3 4">CBS 393.64</strain>
    </source>
</reference>
<keyword evidence="4" id="KW-1185">Reference proteome</keyword>
<feature type="region of interest" description="Disordered" evidence="1">
    <location>
        <begin position="479"/>
        <end position="501"/>
    </location>
</feature>
<dbReference type="Gene3D" id="1.20.1280.50">
    <property type="match status" value="1"/>
</dbReference>
<dbReference type="SUPFAM" id="SSF52047">
    <property type="entry name" value="RNI-like"/>
    <property type="match status" value="1"/>
</dbReference>
<dbReference type="GeneID" id="25313668"/>
<comment type="caution">
    <text evidence="3">The sequence shown here is derived from an EMBL/GenBank/DDBJ whole genome shotgun (WGS) entry which is preliminary data.</text>
</comment>
<feature type="region of interest" description="Disordered" evidence="1">
    <location>
        <begin position="1"/>
        <end position="41"/>
    </location>
</feature>
<evidence type="ECO:0000313" key="3">
    <source>
        <dbReference type="EMBL" id="KKA24652.1"/>
    </source>
</evidence>
<dbReference type="RefSeq" id="XP_013331264.1">
    <property type="nucleotide sequence ID" value="XM_013475810.1"/>
</dbReference>
<gene>
    <name evidence="3" type="ORF">T310_1317</name>
</gene>
<proteinExistence type="predicted"/>
<dbReference type="Proteomes" id="UP000053958">
    <property type="component" value="Unassembled WGS sequence"/>
</dbReference>
<feature type="compositionally biased region" description="Basic and acidic residues" evidence="1">
    <location>
        <begin position="527"/>
        <end position="547"/>
    </location>
</feature>
<protein>
    <recommendedName>
        <fullName evidence="2">F-box domain-containing protein</fullName>
    </recommendedName>
</protein>
<feature type="domain" description="F-box" evidence="2">
    <location>
        <begin position="46"/>
        <end position="113"/>
    </location>
</feature>
<dbReference type="InterPro" id="IPR032675">
    <property type="entry name" value="LRR_dom_sf"/>
</dbReference>
<organism evidence="3 4">
    <name type="scientific">Rasamsonia emersonii (strain ATCC 16479 / CBS 393.64 / IMI 116815)</name>
    <dbReference type="NCBI Taxonomy" id="1408163"/>
    <lineage>
        <taxon>Eukaryota</taxon>
        <taxon>Fungi</taxon>
        <taxon>Dikarya</taxon>
        <taxon>Ascomycota</taxon>
        <taxon>Pezizomycotina</taxon>
        <taxon>Eurotiomycetes</taxon>
        <taxon>Eurotiomycetidae</taxon>
        <taxon>Eurotiales</taxon>
        <taxon>Trichocomaceae</taxon>
        <taxon>Rasamsonia</taxon>
    </lineage>
</organism>
<name>A0A0F4Z2D1_RASE3</name>
<dbReference type="OrthoDB" id="5405297at2759"/>
<dbReference type="EMBL" id="LASV01000054">
    <property type="protein sequence ID" value="KKA24652.1"/>
    <property type="molecule type" value="Genomic_DNA"/>
</dbReference>
<dbReference type="InterPro" id="IPR001810">
    <property type="entry name" value="F-box_dom"/>
</dbReference>
<accession>A0A0F4Z2D1</accession>
<feature type="region of interest" description="Disordered" evidence="1">
    <location>
        <begin position="524"/>
        <end position="547"/>
    </location>
</feature>
<sequence length="547" mass="61737">MRFLKHIRDRSRNKSADLRNSNHHHGSPGHPRSSSLSPPPGLDYTSRLPHHVLAKIFSYVCPHALDDSYNSSEESMTENGCMLCDMRDLAHCALVCKRWFHQAQPLLYRHVRIDPVHYCELELELAERRKHRSFFDRNGEPVDVPKIRLMLFMRTVRESQKLANTVLSLRMPYMTREASKAELARTVSVLPNLRYVDLPSGFYSDDASSYTLKQELMARCPDIRRMRYAHGSEGSFSRLPGSQLWVNLEVLEVSGLQGEESMLRMALHSFPALRSLKLEDLPWLGDSIFAPIKTLPPFPPLQQLTLHNIPNVTASGLASYLCVPKNRDTLNNLTVSNTGVLPQSLHMVLSKAPHLQHVSIFQDVDRSFPVENVPPLSSKSLKSMHYEITSENQSYGLQPVSASYYTYLMSSLLSNSLPALRKLYVRDAGFPETLLLSPPPRLFGGGESGPRPRRMGLQQPLSLYSKGMDELEWNYTHFEPEATGRPSTPTRPASLHEAQLSPSWGGEARKSMIVGNGFGGFLAVPVDEGRPKSSGGYRRDSKHDLWR</sequence>
<dbReference type="InterPro" id="IPR036047">
    <property type="entry name" value="F-box-like_dom_sf"/>
</dbReference>